<keyword evidence="3" id="KW-1185">Reference proteome</keyword>
<proteinExistence type="predicted"/>
<dbReference type="EMBL" id="CAJHNH020000429">
    <property type="protein sequence ID" value="CAG5117617.1"/>
    <property type="molecule type" value="Genomic_DNA"/>
</dbReference>
<dbReference type="GO" id="GO:0004653">
    <property type="term" value="F:polypeptide N-acetylgalactosaminyltransferase activity"/>
    <property type="evidence" value="ECO:0007669"/>
    <property type="project" value="TreeGrafter"/>
</dbReference>
<dbReference type="PANTHER" id="PTHR11675:SF131">
    <property type="entry name" value="POLYPEPTIDE N-ACETYLGALACTOSAMINYLTRANSFERASE 9-RELATED"/>
    <property type="match status" value="1"/>
</dbReference>
<dbReference type="PANTHER" id="PTHR11675">
    <property type="entry name" value="N-ACETYLGALACTOSAMINYLTRANSFERASE"/>
    <property type="match status" value="1"/>
</dbReference>
<dbReference type="AlphaFoldDB" id="A0A8S3YKN4"/>
<dbReference type="GO" id="GO:0006493">
    <property type="term" value="P:protein O-linked glycosylation"/>
    <property type="evidence" value="ECO:0007669"/>
    <property type="project" value="TreeGrafter"/>
</dbReference>
<evidence type="ECO:0000313" key="2">
    <source>
        <dbReference type="EMBL" id="CAG5117617.1"/>
    </source>
</evidence>
<evidence type="ECO:0000313" key="3">
    <source>
        <dbReference type="Proteomes" id="UP000678393"/>
    </source>
</evidence>
<dbReference type="SUPFAM" id="SSF53448">
    <property type="entry name" value="Nucleotide-diphospho-sugar transferases"/>
    <property type="match status" value="1"/>
</dbReference>
<organism evidence="2 3">
    <name type="scientific">Candidula unifasciata</name>
    <dbReference type="NCBI Taxonomy" id="100452"/>
    <lineage>
        <taxon>Eukaryota</taxon>
        <taxon>Metazoa</taxon>
        <taxon>Spiralia</taxon>
        <taxon>Lophotrochozoa</taxon>
        <taxon>Mollusca</taxon>
        <taxon>Gastropoda</taxon>
        <taxon>Heterobranchia</taxon>
        <taxon>Euthyneura</taxon>
        <taxon>Panpulmonata</taxon>
        <taxon>Eupulmonata</taxon>
        <taxon>Stylommatophora</taxon>
        <taxon>Helicina</taxon>
        <taxon>Helicoidea</taxon>
        <taxon>Geomitridae</taxon>
        <taxon>Candidula</taxon>
    </lineage>
</organism>
<evidence type="ECO:0000256" key="1">
    <source>
        <dbReference type="ARBA" id="ARBA00023157"/>
    </source>
</evidence>
<accession>A0A8S3YKN4</accession>
<dbReference type="InterPro" id="IPR029044">
    <property type="entry name" value="Nucleotide-diphossugar_trans"/>
</dbReference>
<sequence length="135" mass="15711">MKYSWIPIPPLDGIKRKSLADPVETPAHSGCCFATYKRNFERLGMYDPGLELWGCENMELSFKAWMCGSRLEILPCSHVGHLYRSHFPYTMAGKAFVFERNCLRVAEVWMDQYKVFYHDRVDNLQVSHVSVTVTR</sequence>
<keyword evidence="1" id="KW-1015">Disulfide bond</keyword>
<dbReference type="GO" id="GO:0005794">
    <property type="term" value="C:Golgi apparatus"/>
    <property type="evidence" value="ECO:0007669"/>
    <property type="project" value="TreeGrafter"/>
</dbReference>
<dbReference type="OrthoDB" id="6155872at2759"/>
<protein>
    <submittedName>
        <fullName evidence="2">Uncharacterized protein</fullName>
    </submittedName>
</protein>
<dbReference type="Gene3D" id="3.90.550.10">
    <property type="entry name" value="Spore Coat Polysaccharide Biosynthesis Protein SpsA, Chain A"/>
    <property type="match status" value="1"/>
</dbReference>
<dbReference type="Proteomes" id="UP000678393">
    <property type="component" value="Unassembled WGS sequence"/>
</dbReference>
<gene>
    <name evidence="2" type="ORF">CUNI_LOCUS3175</name>
</gene>
<comment type="caution">
    <text evidence="2">The sequence shown here is derived from an EMBL/GenBank/DDBJ whole genome shotgun (WGS) entry which is preliminary data.</text>
</comment>
<reference evidence="2" key="1">
    <citation type="submission" date="2021-04" db="EMBL/GenBank/DDBJ databases">
        <authorList>
            <consortium name="Molecular Ecology Group"/>
        </authorList>
    </citation>
    <scope>NUCLEOTIDE SEQUENCE</scope>
</reference>
<name>A0A8S3YKN4_9EUPU</name>